<organism evidence="2 3">
    <name type="scientific">Vitrella brassicaformis (strain CCMP3155)</name>
    <dbReference type="NCBI Taxonomy" id="1169540"/>
    <lineage>
        <taxon>Eukaryota</taxon>
        <taxon>Sar</taxon>
        <taxon>Alveolata</taxon>
        <taxon>Colpodellida</taxon>
        <taxon>Vitrellaceae</taxon>
        <taxon>Vitrella</taxon>
    </lineage>
</organism>
<keyword evidence="3" id="KW-1185">Reference proteome</keyword>
<evidence type="ECO:0000313" key="3">
    <source>
        <dbReference type="Proteomes" id="UP000041254"/>
    </source>
</evidence>
<feature type="region of interest" description="Disordered" evidence="1">
    <location>
        <begin position="1"/>
        <end position="46"/>
    </location>
</feature>
<feature type="compositionally biased region" description="Basic and acidic residues" evidence="1">
    <location>
        <begin position="32"/>
        <end position="42"/>
    </location>
</feature>
<dbReference type="PhylomeDB" id="A0A0G4GHJ7"/>
<dbReference type="Proteomes" id="UP000041254">
    <property type="component" value="Unassembled WGS sequence"/>
</dbReference>
<dbReference type="InParanoid" id="A0A0G4GHJ7"/>
<feature type="region of interest" description="Disordered" evidence="1">
    <location>
        <begin position="94"/>
        <end position="116"/>
    </location>
</feature>
<dbReference type="VEuPathDB" id="CryptoDB:Vbra_9965"/>
<reference evidence="2 3" key="1">
    <citation type="submission" date="2014-11" db="EMBL/GenBank/DDBJ databases">
        <authorList>
            <person name="Zhu J."/>
            <person name="Qi W."/>
            <person name="Song R."/>
        </authorList>
    </citation>
    <scope>NUCLEOTIDE SEQUENCE [LARGE SCALE GENOMIC DNA]</scope>
</reference>
<sequence length="504" mass="55540">MSEGGGGREIFEAYAPSLRSLPPHIELSPSPREAEQLTHEQPRQQQLRQSALTLTTQPPPLGFVGPGTSAFTRSRYCVARGRQRYTLMENAAYQEVRPPGSDGRAPSSSGYSAQEPGLPPRVVGLLDGHFVYGDGHGGYAVEINGFLRPLPVAAKDKIIVFAHVQNGLMNHVSDGDVAMAEDSDDDAPMARDPLISPPIRLRLKEKKRSIRDYKGKPLKIIVTGEPGVGKTTFCNHSRSIMSAKGSHGRYVEYSHTAPGSHSGSVTSLFETYMLGGNERVCLQDGKGLEIGGGDEGLLKLAMEGRMKNSFNMKLGCEGIKDMYFNKGLGKKLTREEENAMSLLRSGDDDDPQLEAYRPNVVFLVIDAAATSESGLENYRKMVEEINKHKVKLCIILNKCDKLIDDPEERKALMNNPMAILNRPKVTEECEKVSEALGVGLLDVYAMISKPMRKELNPDHSLLVIRPFTSVLDDLKCLHEEERVDMDDEMSSGEEDDPESDYDSC</sequence>
<evidence type="ECO:0000313" key="2">
    <source>
        <dbReference type="EMBL" id="CEM29108.1"/>
    </source>
</evidence>
<proteinExistence type="predicted"/>
<name>A0A0G4GHJ7_VITBC</name>
<dbReference type="EMBL" id="CDMY01000666">
    <property type="protein sequence ID" value="CEM29108.1"/>
    <property type="molecule type" value="Genomic_DNA"/>
</dbReference>
<feature type="region of interest" description="Disordered" evidence="1">
    <location>
        <begin position="482"/>
        <end position="504"/>
    </location>
</feature>
<accession>A0A0G4GHJ7</accession>
<gene>
    <name evidence="2" type="ORF">Vbra_9965</name>
</gene>
<dbReference type="InterPro" id="IPR027417">
    <property type="entry name" value="P-loop_NTPase"/>
</dbReference>
<dbReference type="SUPFAM" id="SSF52540">
    <property type="entry name" value="P-loop containing nucleoside triphosphate hydrolases"/>
    <property type="match status" value="1"/>
</dbReference>
<evidence type="ECO:0000256" key="1">
    <source>
        <dbReference type="SAM" id="MobiDB-lite"/>
    </source>
</evidence>
<protein>
    <submittedName>
        <fullName evidence="2">Uncharacterized protein</fullName>
    </submittedName>
</protein>
<dbReference type="Gene3D" id="3.40.50.300">
    <property type="entry name" value="P-loop containing nucleotide triphosphate hydrolases"/>
    <property type="match status" value="1"/>
</dbReference>
<dbReference type="AlphaFoldDB" id="A0A0G4GHJ7"/>